<accession>A0A8H8CMV6</accession>
<feature type="compositionally biased region" description="Polar residues" evidence="1">
    <location>
        <begin position="285"/>
        <end position="294"/>
    </location>
</feature>
<comment type="caution">
    <text evidence="2">The sequence shown here is derived from an EMBL/GenBank/DDBJ whole genome shotgun (WGS) entry which is preliminary data.</text>
</comment>
<dbReference type="OrthoDB" id="3061359at2759"/>
<gene>
    <name evidence="2" type="ORF">JR316_004823</name>
</gene>
<sequence length="467" mass="51023">MCRNILEHILKAPTVRQKKWMQECLQIELDVVLTCIGNAYTGSQVIELPLLLRSLCDTLSTAKTRSLPLDIDTSIVELLAAGTPSNALDRDVDSYSHAWWLKNSPPSDDQMLNGENLIKVMKYHKEELKKCLDKEREDLAKASQSTLSTLSVPTDVVPTQIKPILMVLNDADSTPCNSCSRISTLADDLLHQFRGFKTMSNANVGQSNRGVDRIARRAAGFFKLYEASQGLASVKKPDTMPDTPASKWTWGPEPTVKQVRALGVATKTVHSGYVKSLRDGGDLGKQSSTKTSFLDTVPPPSQPLSSREDRKAPPSNQFDFPQYFDVGTEGSQDSAGEMATFEVGKINADAKPADPGSDLEDILDAAIELMDAEDAQEAAAGNRSDPNSDSSSIEDLNLALELYANELQETDKDDSTDLASEAAALFTNSEDESDSDHAMDIDQQESDAPPQFTSEHFAGNLELELFD</sequence>
<organism evidence="2">
    <name type="scientific">Psilocybe cubensis</name>
    <name type="common">Psychedelic mushroom</name>
    <name type="synonym">Stropharia cubensis</name>
    <dbReference type="NCBI Taxonomy" id="181762"/>
    <lineage>
        <taxon>Eukaryota</taxon>
        <taxon>Fungi</taxon>
        <taxon>Dikarya</taxon>
        <taxon>Basidiomycota</taxon>
        <taxon>Agaricomycotina</taxon>
        <taxon>Agaricomycetes</taxon>
        <taxon>Agaricomycetidae</taxon>
        <taxon>Agaricales</taxon>
        <taxon>Agaricineae</taxon>
        <taxon>Strophariaceae</taxon>
        <taxon>Psilocybe</taxon>
    </lineage>
</organism>
<reference evidence="2" key="1">
    <citation type="submission" date="2021-02" db="EMBL/GenBank/DDBJ databases">
        <title>Psilocybe cubensis genome.</title>
        <authorList>
            <person name="Mckernan K.J."/>
            <person name="Crawford S."/>
            <person name="Trippe A."/>
            <person name="Kane L.T."/>
            <person name="Mclaughlin S."/>
        </authorList>
    </citation>
    <scope>NUCLEOTIDE SEQUENCE [LARGE SCALE GENOMIC DNA]</scope>
    <source>
        <strain evidence="2">MGC-MH-2018</strain>
    </source>
</reference>
<evidence type="ECO:0000313" key="2">
    <source>
        <dbReference type="EMBL" id="KAG5170434.1"/>
    </source>
</evidence>
<dbReference type="EMBL" id="JAFIQS010000004">
    <property type="protein sequence ID" value="KAG5170434.1"/>
    <property type="molecule type" value="Genomic_DNA"/>
</dbReference>
<protein>
    <submittedName>
        <fullName evidence="2">Uncharacterized protein</fullName>
    </submittedName>
</protein>
<feature type="region of interest" description="Disordered" evidence="1">
    <location>
        <begin position="275"/>
        <end position="322"/>
    </location>
</feature>
<dbReference type="AlphaFoldDB" id="A0A8H8CMV6"/>
<name>A0A8H8CMV6_PSICU</name>
<feature type="region of interest" description="Disordered" evidence="1">
    <location>
        <begin position="424"/>
        <end position="453"/>
    </location>
</feature>
<proteinExistence type="predicted"/>
<evidence type="ECO:0000256" key="1">
    <source>
        <dbReference type="SAM" id="MobiDB-lite"/>
    </source>
</evidence>